<sequence length="243" mass="28711">MDKIDNLPSKEKEVLASELFTTLCAGLSISCPNEKIEKLGLSIMNKDGYTEFRPTLLTIIRLCQDADTPKKRELLAKAYSWLGADYREKAIYYINLFLDLDLDLKNRHPYPLFVNGQEVFIMDREAQICYMKLIDLAKAYEGEYLFDLAYQTLIKAWDLFPYSYTILALAFNALRKMNNLPQIIQIINHELEEEWTQPYMHTDMLGRTFYRDSNRRCLLADREKYIAMIKRGYIYRPRPKKKK</sequence>
<dbReference type="AlphaFoldDB" id="A0AB36B276"/>
<dbReference type="EMBL" id="WWTN01000002">
    <property type="protein sequence ID" value="MZH54498.1"/>
    <property type="molecule type" value="Genomic_DNA"/>
</dbReference>
<evidence type="ECO:0008006" key="3">
    <source>
        <dbReference type="Google" id="ProtNLM"/>
    </source>
</evidence>
<organism evidence="1 2">
    <name type="scientific">Clostridium innocuum</name>
    <dbReference type="NCBI Taxonomy" id="1522"/>
    <lineage>
        <taxon>Bacteria</taxon>
        <taxon>Bacillati</taxon>
        <taxon>Bacillota</taxon>
        <taxon>Clostridia</taxon>
        <taxon>Eubacteriales</taxon>
        <taxon>Clostridiaceae</taxon>
        <taxon>Clostridium</taxon>
    </lineage>
</organism>
<name>A0AB36B276_CLOIN</name>
<accession>A0AB36B276</accession>
<comment type="caution">
    <text evidence="1">The sequence shown here is derived from an EMBL/GenBank/DDBJ whole genome shotgun (WGS) entry which is preliminary data.</text>
</comment>
<dbReference type="PROSITE" id="PS51257">
    <property type="entry name" value="PROKAR_LIPOPROTEIN"/>
    <property type="match status" value="1"/>
</dbReference>
<protein>
    <recommendedName>
        <fullName evidence="3">DNA alkylation repair protein</fullName>
    </recommendedName>
</protein>
<dbReference type="RefSeq" id="WP_161128916.1">
    <property type="nucleotide sequence ID" value="NZ_JAJTIM010000034.1"/>
</dbReference>
<proteinExistence type="predicted"/>
<dbReference type="Proteomes" id="UP000604383">
    <property type="component" value="Unassembled WGS sequence"/>
</dbReference>
<evidence type="ECO:0000313" key="2">
    <source>
        <dbReference type="Proteomes" id="UP000604383"/>
    </source>
</evidence>
<evidence type="ECO:0000313" key="1">
    <source>
        <dbReference type="EMBL" id="MZH54498.1"/>
    </source>
</evidence>
<reference evidence="1" key="1">
    <citation type="journal article" date="2019" name="Nat. Med.">
        <title>A library of human gut bacterial isolates paired with longitudinal multiomics data enables mechanistic microbiome research.</title>
        <authorList>
            <person name="Poyet M."/>
            <person name="Groussin M."/>
            <person name="Gibbons S.M."/>
            <person name="Avila-Pacheco J."/>
            <person name="Jiang X."/>
            <person name="Kearney S.M."/>
            <person name="Perrotta A.R."/>
            <person name="Berdy B."/>
            <person name="Zhao S."/>
            <person name="Lieberman T.D."/>
            <person name="Swanson P.K."/>
            <person name="Smith M."/>
            <person name="Roesemann S."/>
            <person name="Alexander J.E."/>
            <person name="Rich S.A."/>
            <person name="Livny J."/>
            <person name="Vlamakis H."/>
            <person name="Clish C."/>
            <person name="Bullock K."/>
            <person name="Deik A."/>
            <person name="Scott J."/>
            <person name="Pierce K.A."/>
            <person name="Xavier R.J."/>
            <person name="Alm E.J."/>
        </authorList>
    </citation>
    <scope>NUCLEOTIDE SEQUENCE</scope>
    <source>
        <strain evidence="1">BIOML-A12</strain>
    </source>
</reference>
<gene>
    <name evidence="1" type="ORF">GT664_01720</name>
</gene>